<dbReference type="Pfam" id="PF00892">
    <property type="entry name" value="EamA"/>
    <property type="match status" value="1"/>
</dbReference>
<comment type="subcellular location">
    <subcellularLocation>
        <location evidence="1">Cell membrane</location>
        <topology evidence="1">Multi-pass membrane protein</topology>
    </subcellularLocation>
</comment>
<evidence type="ECO:0000256" key="7">
    <source>
        <dbReference type="ARBA" id="ARBA00023136"/>
    </source>
</evidence>
<comment type="caution">
    <text evidence="10">The sequence shown here is derived from an EMBL/GenBank/DDBJ whole genome shotgun (WGS) entry which is preliminary data.</text>
</comment>
<dbReference type="InterPro" id="IPR000620">
    <property type="entry name" value="EamA_dom"/>
</dbReference>
<evidence type="ECO:0000259" key="9">
    <source>
        <dbReference type="Pfam" id="PF00892"/>
    </source>
</evidence>
<dbReference type="PANTHER" id="PTHR22911">
    <property type="entry name" value="ACYL-MALONYL CONDENSING ENZYME-RELATED"/>
    <property type="match status" value="1"/>
</dbReference>
<dbReference type="SUPFAM" id="SSF103481">
    <property type="entry name" value="Multidrug resistance efflux transporter EmrE"/>
    <property type="match status" value="2"/>
</dbReference>
<evidence type="ECO:0000313" key="10">
    <source>
        <dbReference type="EMBL" id="KAF0730409.1"/>
    </source>
</evidence>
<gene>
    <name evidence="10" type="ORF">Ae201684_012111</name>
</gene>
<dbReference type="Proteomes" id="UP000481153">
    <property type="component" value="Unassembled WGS sequence"/>
</dbReference>
<evidence type="ECO:0000256" key="8">
    <source>
        <dbReference type="SAM" id="Phobius"/>
    </source>
</evidence>
<sequence length="329" mass="35988">MSSQERLGVTYAVLSAVIVGFYPFYYKQLKDVPSVQIVLHRIVWSLLFLIVVVYWRGTWANFRATAFKPKILAVYFASAVSVIGAWLLYVWGVMSGNIIQTSLGFFINPILSVVLAVFVLKEPLRRWQKVAVACATAAVLVVAIAYGKFPWLGVSMALVLSTYGFIKKLAPLGPLDGVFLEISILFLPSLITLIVMEVNGTGAFIHVGATQSILVAGCGVVSTIPLLLFAEAAPMIPFALFGILQYISPTLNFLIGIFVYHEPFSTTKLIGFILVWIALAIFAVDSIVASRAKPQDTTELSDEKSQVKEIIADMPSTPTAEFKAVDDRV</sequence>
<evidence type="ECO:0000256" key="6">
    <source>
        <dbReference type="ARBA" id="ARBA00022989"/>
    </source>
</evidence>
<evidence type="ECO:0000256" key="3">
    <source>
        <dbReference type="ARBA" id="ARBA00022448"/>
    </source>
</evidence>
<accession>A0A6G0WSL0</accession>
<organism evidence="10 11">
    <name type="scientific">Aphanomyces euteiches</name>
    <dbReference type="NCBI Taxonomy" id="100861"/>
    <lineage>
        <taxon>Eukaryota</taxon>
        <taxon>Sar</taxon>
        <taxon>Stramenopiles</taxon>
        <taxon>Oomycota</taxon>
        <taxon>Saprolegniomycetes</taxon>
        <taxon>Saprolegniales</taxon>
        <taxon>Verrucalvaceae</taxon>
        <taxon>Aphanomyces</taxon>
    </lineage>
</organism>
<feature type="transmembrane region" description="Helical" evidence="8">
    <location>
        <begin position="204"/>
        <end position="229"/>
    </location>
</feature>
<dbReference type="EMBL" id="VJMJ01000154">
    <property type="protein sequence ID" value="KAF0730409.1"/>
    <property type="molecule type" value="Genomic_DNA"/>
</dbReference>
<evidence type="ECO:0000313" key="11">
    <source>
        <dbReference type="Proteomes" id="UP000481153"/>
    </source>
</evidence>
<feature type="transmembrane region" description="Helical" evidence="8">
    <location>
        <begin position="236"/>
        <end position="260"/>
    </location>
</feature>
<feature type="transmembrane region" description="Helical" evidence="8">
    <location>
        <begin position="127"/>
        <end position="145"/>
    </location>
</feature>
<dbReference type="PANTHER" id="PTHR22911:SF137">
    <property type="entry name" value="SOLUTE CARRIER FAMILY 35 MEMBER G2-RELATED"/>
    <property type="match status" value="1"/>
</dbReference>
<feature type="domain" description="EamA" evidence="9">
    <location>
        <begin position="7"/>
        <end position="143"/>
    </location>
</feature>
<feature type="transmembrane region" description="Helical" evidence="8">
    <location>
        <begin position="7"/>
        <end position="26"/>
    </location>
</feature>
<keyword evidence="6 8" id="KW-1133">Transmembrane helix</keyword>
<dbReference type="InterPro" id="IPR037185">
    <property type="entry name" value="EmrE-like"/>
</dbReference>
<evidence type="ECO:0000256" key="2">
    <source>
        <dbReference type="ARBA" id="ARBA00007362"/>
    </source>
</evidence>
<protein>
    <recommendedName>
        <fullName evidence="9">EamA domain-containing protein</fullName>
    </recommendedName>
</protein>
<dbReference type="InterPro" id="IPR004626">
    <property type="entry name" value="RarD"/>
</dbReference>
<proteinExistence type="inferred from homology"/>
<name>A0A6G0WSL0_9STRA</name>
<feature type="transmembrane region" description="Helical" evidence="8">
    <location>
        <begin position="266"/>
        <end position="284"/>
    </location>
</feature>
<dbReference type="GO" id="GO:0005886">
    <property type="term" value="C:plasma membrane"/>
    <property type="evidence" value="ECO:0007669"/>
    <property type="project" value="UniProtKB-SubCell"/>
</dbReference>
<reference evidence="10 11" key="1">
    <citation type="submission" date="2019-07" db="EMBL/GenBank/DDBJ databases">
        <title>Genomics analysis of Aphanomyces spp. identifies a new class of oomycete effector associated with host adaptation.</title>
        <authorList>
            <person name="Gaulin E."/>
        </authorList>
    </citation>
    <scope>NUCLEOTIDE SEQUENCE [LARGE SCALE GENOMIC DNA]</scope>
    <source>
        <strain evidence="10 11">ATCC 201684</strain>
    </source>
</reference>
<keyword evidence="4" id="KW-1003">Cell membrane</keyword>
<keyword evidence="7 8" id="KW-0472">Membrane</keyword>
<keyword evidence="11" id="KW-1185">Reference proteome</keyword>
<keyword evidence="3" id="KW-0813">Transport</keyword>
<dbReference type="AlphaFoldDB" id="A0A6G0WSL0"/>
<feature type="transmembrane region" description="Helical" evidence="8">
    <location>
        <begin position="98"/>
        <end position="120"/>
    </location>
</feature>
<dbReference type="VEuPathDB" id="FungiDB:AeMF1_021001"/>
<evidence type="ECO:0000256" key="4">
    <source>
        <dbReference type="ARBA" id="ARBA00022475"/>
    </source>
</evidence>
<comment type="similarity">
    <text evidence="2">Belongs to the EamA transporter family.</text>
</comment>
<keyword evidence="5 8" id="KW-0812">Transmembrane</keyword>
<evidence type="ECO:0000256" key="1">
    <source>
        <dbReference type="ARBA" id="ARBA00004651"/>
    </source>
</evidence>
<feature type="transmembrane region" description="Helical" evidence="8">
    <location>
        <begin position="178"/>
        <end position="198"/>
    </location>
</feature>
<feature type="transmembrane region" description="Helical" evidence="8">
    <location>
        <begin position="38"/>
        <end position="59"/>
    </location>
</feature>
<feature type="transmembrane region" description="Helical" evidence="8">
    <location>
        <begin position="71"/>
        <end position="92"/>
    </location>
</feature>
<evidence type="ECO:0000256" key="5">
    <source>
        <dbReference type="ARBA" id="ARBA00022692"/>
    </source>
</evidence>
<dbReference type="NCBIfam" id="TIGR00688">
    <property type="entry name" value="rarD"/>
    <property type="match status" value="1"/>
</dbReference>